<feature type="active site" description="Nucleophile" evidence="4">
    <location>
        <position position="64"/>
    </location>
</feature>
<keyword evidence="2 4" id="KW-0442">Lipid degradation</keyword>
<feature type="transmembrane region" description="Helical" evidence="5">
    <location>
        <begin position="56"/>
        <end position="74"/>
    </location>
</feature>
<comment type="caution">
    <text evidence="7">The sequence shown here is derived from an EMBL/GenBank/DDBJ whole genome shotgun (WGS) entry which is preliminary data.</text>
</comment>
<reference evidence="7 8" key="1">
    <citation type="submission" date="2017-03" db="EMBL/GenBank/DDBJ databases">
        <title>Genomes of endolithic fungi from Antarctica.</title>
        <authorList>
            <person name="Coleine C."/>
            <person name="Masonjones S."/>
            <person name="Stajich J.E."/>
        </authorList>
    </citation>
    <scope>NUCLEOTIDE SEQUENCE [LARGE SCALE GENOMIC DNA]</scope>
    <source>
        <strain evidence="7 8">CCFEE 5184</strain>
    </source>
</reference>
<dbReference type="GO" id="GO:0046486">
    <property type="term" value="P:glycerolipid metabolic process"/>
    <property type="evidence" value="ECO:0007669"/>
    <property type="project" value="UniProtKB-ARBA"/>
</dbReference>
<evidence type="ECO:0000256" key="1">
    <source>
        <dbReference type="ARBA" id="ARBA00022801"/>
    </source>
</evidence>
<sequence>MSVSCSSEFPLLALDGGGVKGISSVLILDEIMDRVRTIELRNNISTSTSPRKPADYFDLAAGTSTGGLIALMLFRLRMDTRQCLEEYSTMASKIFAPTFLGSRALGSMLGSVALMANVLWYGSKFSGVPLENAITQVVEKYSQTTDPWRYNLVHPNSGMMFMCATVKEKGESILLRSYPRPQDAGPVTRAAREETLVNGIDIVSAARATSAAPTYLPEEKWETANPNRPLVFWDGGVLNNNPIEQLWNARYDLVERSKKPPMINLVLSIGCGWSENSKPSTFIRMLNIIRRFAETYLTNTEAKHRDFTRLANRMQGRGDQNNHVQYFRLNCPTGQLRFDMADYKSMPKLKDLTAEYLTTDTEAAGWVNEIAELLASRE</sequence>
<protein>
    <recommendedName>
        <fullName evidence="6">PNPLA domain-containing protein</fullName>
    </recommendedName>
</protein>
<dbReference type="GO" id="GO:0019369">
    <property type="term" value="P:arachidonate metabolic process"/>
    <property type="evidence" value="ECO:0007669"/>
    <property type="project" value="TreeGrafter"/>
</dbReference>
<keyword evidence="1 4" id="KW-0378">Hydrolase</keyword>
<evidence type="ECO:0000256" key="2">
    <source>
        <dbReference type="ARBA" id="ARBA00022963"/>
    </source>
</evidence>
<dbReference type="PANTHER" id="PTHR24185:SF1">
    <property type="entry name" value="CALCIUM-INDEPENDENT PHOSPHOLIPASE A2-GAMMA"/>
    <property type="match status" value="1"/>
</dbReference>
<dbReference type="InterPro" id="IPR002641">
    <property type="entry name" value="PNPLA_dom"/>
</dbReference>
<keyword evidence="5" id="KW-1133">Transmembrane helix</keyword>
<dbReference type="STRING" id="329884.A0A4U0WNB2"/>
<feature type="active site" description="Proton acceptor" evidence="4">
    <location>
        <position position="234"/>
    </location>
</feature>
<feature type="transmembrane region" description="Helical" evidence="5">
    <location>
        <begin position="94"/>
        <end position="121"/>
    </location>
</feature>
<gene>
    <name evidence="7" type="ORF">B0A55_09546</name>
</gene>
<evidence type="ECO:0000259" key="6">
    <source>
        <dbReference type="PROSITE" id="PS51635"/>
    </source>
</evidence>
<dbReference type="Gene3D" id="3.40.1090.10">
    <property type="entry name" value="Cytosolic phospholipase A2 catalytic domain"/>
    <property type="match status" value="1"/>
</dbReference>
<dbReference type="PROSITE" id="PS51635">
    <property type="entry name" value="PNPLA"/>
    <property type="match status" value="1"/>
</dbReference>
<evidence type="ECO:0000256" key="3">
    <source>
        <dbReference type="ARBA" id="ARBA00023098"/>
    </source>
</evidence>
<dbReference type="Pfam" id="PF01734">
    <property type="entry name" value="Patatin"/>
    <property type="match status" value="1"/>
</dbReference>
<evidence type="ECO:0000256" key="5">
    <source>
        <dbReference type="SAM" id="Phobius"/>
    </source>
</evidence>
<organism evidence="7 8">
    <name type="scientific">Friedmanniomyces simplex</name>
    <dbReference type="NCBI Taxonomy" id="329884"/>
    <lineage>
        <taxon>Eukaryota</taxon>
        <taxon>Fungi</taxon>
        <taxon>Dikarya</taxon>
        <taxon>Ascomycota</taxon>
        <taxon>Pezizomycotina</taxon>
        <taxon>Dothideomycetes</taxon>
        <taxon>Dothideomycetidae</taxon>
        <taxon>Mycosphaerellales</taxon>
        <taxon>Teratosphaeriaceae</taxon>
        <taxon>Friedmanniomyces</taxon>
    </lineage>
</organism>
<name>A0A4U0WNB2_9PEZI</name>
<dbReference type="GO" id="GO:0016020">
    <property type="term" value="C:membrane"/>
    <property type="evidence" value="ECO:0007669"/>
    <property type="project" value="TreeGrafter"/>
</dbReference>
<feature type="domain" description="PNPLA" evidence="6">
    <location>
        <begin position="12"/>
        <end position="247"/>
    </location>
</feature>
<evidence type="ECO:0000313" key="7">
    <source>
        <dbReference type="EMBL" id="TKA64347.1"/>
    </source>
</evidence>
<dbReference type="OrthoDB" id="1658288at2759"/>
<dbReference type="EMBL" id="NAJQ01000846">
    <property type="protein sequence ID" value="TKA64347.1"/>
    <property type="molecule type" value="Genomic_DNA"/>
</dbReference>
<dbReference type="Proteomes" id="UP000309340">
    <property type="component" value="Unassembled WGS sequence"/>
</dbReference>
<dbReference type="SUPFAM" id="SSF52151">
    <property type="entry name" value="FabD/lysophospholipase-like"/>
    <property type="match status" value="1"/>
</dbReference>
<dbReference type="PANTHER" id="PTHR24185">
    <property type="entry name" value="CALCIUM-INDEPENDENT PHOSPHOLIPASE A2-GAMMA"/>
    <property type="match status" value="1"/>
</dbReference>
<feature type="short sequence motif" description="GXSXG" evidence="4">
    <location>
        <begin position="62"/>
        <end position="66"/>
    </location>
</feature>
<keyword evidence="5" id="KW-0472">Membrane</keyword>
<feature type="short sequence motif" description="GXGXXG" evidence="4">
    <location>
        <begin position="16"/>
        <end position="21"/>
    </location>
</feature>
<dbReference type="InterPro" id="IPR016035">
    <property type="entry name" value="Acyl_Trfase/lysoPLipase"/>
</dbReference>
<keyword evidence="8" id="KW-1185">Reference proteome</keyword>
<accession>A0A4U0WNB2</accession>
<evidence type="ECO:0000313" key="8">
    <source>
        <dbReference type="Proteomes" id="UP000309340"/>
    </source>
</evidence>
<dbReference type="GO" id="GO:0016042">
    <property type="term" value="P:lipid catabolic process"/>
    <property type="evidence" value="ECO:0007669"/>
    <property type="project" value="UniProtKB-UniRule"/>
</dbReference>
<dbReference type="GO" id="GO:0047499">
    <property type="term" value="F:calcium-independent phospholipase A2 activity"/>
    <property type="evidence" value="ECO:0007669"/>
    <property type="project" value="TreeGrafter"/>
</dbReference>
<evidence type="ECO:0000256" key="4">
    <source>
        <dbReference type="PROSITE-ProRule" id="PRU01161"/>
    </source>
</evidence>
<keyword evidence="3 4" id="KW-0443">Lipid metabolism</keyword>
<proteinExistence type="predicted"/>
<feature type="short sequence motif" description="DGA/G" evidence="4">
    <location>
        <begin position="234"/>
        <end position="236"/>
    </location>
</feature>
<dbReference type="AlphaFoldDB" id="A0A4U0WNB2"/>
<keyword evidence="5" id="KW-0812">Transmembrane</keyword>